<organism evidence="10 11">
    <name type="scientific">Galdieria sulphuraria</name>
    <name type="common">Red alga</name>
    <dbReference type="NCBI Taxonomy" id="130081"/>
    <lineage>
        <taxon>Eukaryota</taxon>
        <taxon>Rhodophyta</taxon>
        <taxon>Bangiophyceae</taxon>
        <taxon>Galdieriales</taxon>
        <taxon>Galdieriaceae</taxon>
        <taxon>Galdieria</taxon>
    </lineage>
</organism>
<gene>
    <name evidence="10" type="ORF">Gasu_14540</name>
</gene>
<dbReference type="PANTHER" id="PTHR31595">
    <property type="entry name" value="LONG-CHAIN-ALCOHOL O-FATTY-ACYLTRANSFERASE 3-RELATED"/>
    <property type="match status" value="1"/>
</dbReference>
<dbReference type="PANTHER" id="PTHR31595:SF57">
    <property type="entry name" value="OS04G0481900 PROTEIN"/>
    <property type="match status" value="1"/>
</dbReference>
<feature type="domain" description="Wax synthase" evidence="9">
    <location>
        <begin position="82"/>
        <end position="160"/>
    </location>
</feature>
<sequence>MWFPLTMNDNLDKEKVSETTSQFLSRFALKLVLVWGFVNSLVFIPSSLICHIIYAFLLYLFCSLLLDLCAAICKPWFPLDIHFDKPFLSNSLSDFWSRRWNVQAAKTLYYTVYLSICPNNQRYPQWRKLVAVISTFMVSGIMHELLLFRINGTVTGHWFIFFSLHGFLLVIEKIGKKVIKE</sequence>
<evidence type="ECO:0000313" key="11">
    <source>
        <dbReference type="Proteomes" id="UP000030680"/>
    </source>
</evidence>
<dbReference type="Proteomes" id="UP000030680">
    <property type="component" value="Unassembled WGS sequence"/>
</dbReference>
<protein>
    <recommendedName>
        <fullName evidence="9">Wax synthase domain-containing protein</fullName>
    </recommendedName>
</protein>
<evidence type="ECO:0000313" key="10">
    <source>
        <dbReference type="EMBL" id="EME31208.1"/>
    </source>
</evidence>
<dbReference type="OrthoDB" id="1077582at2759"/>
<proteinExistence type="inferred from homology"/>
<dbReference type="KEGG" id="gsl:Gasu_14540"/>
<dbReference type="GO" id="GO:0006629">
    <property type="term" value="P:lipid metabolic process"/>
    <property type="evidence" value="ECO:0007669"/>
    <property type="project" value="InterPro"/>
</dbReference>
<dbReference type="EMBL" id="KB454493">
    <property type="protein sequence ID" value="EME31208.1"/>
    <property type="molecule type" value="Genomic_DNA"/>
</dbReference>
<feature type="transmembrane region" description="Helical" evidence="8">
    <location>
        <begin position="129"/>
        <end position="148"/>
    </location>
</feature>
<comment type="subcellular location">
    <subcellularLocation>
        <location evidence="1">Membrane</location>
        <topology evidence="1">Multi-pass membrane protein</topology>
    </subcellularLocation>
</comment>
<reference evidence="11" key="1">
    <citation type="journal article" date="2013" name="Science">
        <title>Gene transfer from bacteria and archaea facilitated evolution of an extremophilic eukaryote.</title>
        <authorList>
            <person name="Schonknecht G."/>
            <person name="Chen W.H."/>
            <person name="Ternes C.M."/>
            <person name="Barbier G.G."/>
            <person name="Shrestha R.P."/>
            <person name="Stanke M."/>
            <person name="Brautigam A."/>
            <person name="Baker B.J."/>
            <person name="Banfield J.F."/>
            <person name="Garavito R.M."/>
            <person name="Carr K."/>
            <person name="Wilkerson C."/>
            <person name="Rensing S.A."/>
            <person name="Gagneul D."/>
            <person name="Dickenson N.E."/>
            <person name="Oesterhelt C."/>
            <person name="Lercher M.J."/>
            <person name="Weber A.P."/>
        </authorList>
    </citation>
    <scope>NUCLEOTIDE SEQUENCE [LARGE SCALE GENOMIC DNA]</scope>
    <source>
        <strain evidence="11">074W</strain>
    </source>
</reference>
<dbReference type="GeneID" id="17089874"/>
<dbReference type="GO" id="GO:0016020">
    <property type="term" value="C:membrane"/>
    <property type="evidence" value="ECO:0007669"/>
    <property type="project" value="UniProtKB-SubCell"/>
</dbReference>
<feature type="transmembrane region" description="Helical" evidence="8">
    <location>
        <begin position="52"/>
        <end position="73"/>
    </location>
</feature>
<evidence type="ECO:0000256" key="6">
    <source>
        <dbReference type="ARBA" id="ARBA00022989"/>
    </source>
</evidence>
<keyword evidence="7 8" id="KW-0472">Membrane</keyword>
<keyword evidence="4" id="KW-0808">Transferase</keyword>
<comment type="pathway">
    <text evidence="2">Secondary metabolite biosynthesis.</text>
</comment>
<evidence type="ECO:0000256" key="5">
    <source>
        <dbReference type="ARBA" id="ARBA00022692"/>
    </source>
</evidence>
<evidence type="ECO:0000256" key="8">
    <source>
        <dbReference type="SAM" id="Phobius"/>
    </source>
</evidence>
<evidence type="ECO:0000259" key="9">
    <source>
        <dbReference type="Pfam" id="PF13813"/>
    </source>
</evidence>
<keyword evidence="6 8" id="KW-1133">Transmembrane helix</keyword>
<feature type="transmembrane region" description="Helical" evidence="8">
    <location>
        <begin position="154"/>
        <end position="171"/>
    </location>
</feature>
<evidence type="ECO:0000256" key="2">
    <source>
        <dbReference type="ARBA" id="ARBA00005179"/>
    </source>
</evidence>
<dbReference type="GO" id="GO:0008374">
    <property type="term" value="F:O-acyltransferase activity"/>
    <property type="evidence" value="ECO:0007669"/>
    <property type="project" value="InterPro"/>
</dbReference>
<dbReference type="Gramene" id="EME31208">
    <property type="protein sequence ID" value="EME31208"/>
    <property type="gene ID" value="Gasu_14540"/>
</dbReference>
<name>M2Y5G6_GALSU</name>
<dbReference type="InterPro" id="IPR044851">
    <property type="entry name" value="Wax_synthase"/>
</dbReference>
<comment type="similarity">
    <text evidence="3">Belongs to the wax synthase family.</text>
</comment>
<dbReference type="STRING" id="130081.M2Y5G6"/>
<keyword evidence="5 8" id="KW-0812">Transmembrane</keyword>
<evidence type="ECO:0000256" key="7">
    <source>
        <dbReference type="ARBA" id="ARBA00023136"/>
    </source>
</evidence>
<dbReference type="InterPro" id="IPR032805">
    <property type="entry name" value="Wax_synthase_dom"/>
</dbReference>
<keyword evidence="11" id="KW-1185">Reference proteome</keyword>
<dbReference type="RefSeq" id="XP_005707728.1">
    <property type="nucleotide sequence ID" value="XM_005707671.1"/>
</dbReference>
<dbReference type="AlphaFoldDB" id="M2Y5G6"/>
<evidence type="ECO:0000256" key="3">
    <source>
        <dbReference type="ARBA" id="ARBA00007282"/>
    </source>
</evidence>
<dbReference type="Pfam" id="PF13813">
    <property type="entry name" value="MBOAT_2"/>
    <property type="match status" value="1"/>
</dbReference>
<evidence type="ECO:0000256" key="4">
    <source>
        <dbReference type="ARBA" id="ARBA00022679"/>
    </source>
</evidence>
<accession>M2Y5G6</accession>
<evidence type="ECO:0000256" key="1">
    <source>
        <dbReference type="ARBA" id="ARBA00004141"/>
    </source>
</evidence>